<feature type="domain" description="Type IV methyl-directed restriction enzyme EcoKMcrB subunit DNA-binding" evidence="2">
    <location>
        <begin position="122"/>
        <end position="299"/>
    </location>
</feature>
<dbReference type="EMBL" id="BAABWU010000028">
    <property type="protein sequence ID" value="GAA6198700.1"/>
    <property type="molecule type" value="Genomic_DNA"/>
</dbReference>
<protein>
    <submittedName>
        <fullName evidence="3">5-methylcytosine-specific restriction endonuclease subunit McrB</fullName>
    </submittedName>
</protein>
<dbReference type="Pfam" id="PF07728">
    <property type="entry name" value="AAA_5"/>
    <property type="match status" value="1"/>
</dbReference>
<dbReference type="GO" id="GO:0004519">
    <property type="term" value="F:endonuclease activity"/>
    <property type="evidence" value="ECO:0007669"/>
    <property type="project" value="UniProtKB-KW"/>
</dbReference>
<dbReference type="Pfam" id="PF12102">
    <property type="entry name" value="MrcB_N"/>
    <property type="match status" value="1"/>
</dbReference>
<keyword evidence="3" id="KW-0255">Endonuclease</keyword>
<dbReference type="RefSeq" id="WP_353402657.1">
    <property type="nucleotide sequence ID" value="NZ_BAABWU010000028.1"/>
</dbReference>
<dbReference type="Gene3D" id="3.30.920.90">
    <property type="match status" value="1"/>
</dbReference>
<dbReference type="InterPro" id="IPR027417">
    <property type="entry name" value="P-loop_NTPase"/>
</dbReference>
<evidence type="ECO:0000313" key="4">
    <source>
        <dbReference type="Proteomes" id="UP001441944"/>
    </source>
</evidence>
<keyword evidence="3" id="KW-0378">Hydrolase</keyword>
<dbReference type="Gene3D" id="3.40.50.300">
    <property type="entry name" value="P-loop containing nucleotide triphosphate hydrolases"/>
    <property type="match status" value="1"/>
</dbReference>
<keyword evidence="4" id="KW-1185">Reference proteome</keyword>
<dbReference type="CDD" id="cd00009">
    <property type="entry name" value="AAA"/>
    <property type="match status" value="1"/>
</dbReference>
<gene>
    <name evidence="3" type="primary">mcrB</name>
    <name evidence="3" type="ORF">NBRC116598_41450</name>
</gene>
<organism evidence="3 4">
    <name type="scientific">Pseudophaeobacter arcticus</name>
    <dbReference type="NCBI Taxonomy" id="385492"/>
    <lineage>
        <taxon>Bacteria</taxon>
        <taxon>Pseudomonadati</taxon>
        <taxon>Pseudomonadota</taxon>
        <taxon>Alphaproteobacteria</taxon>
        <taxon>Rhodobacterales</taxon>
        <taxon>Paracoccaceae</taxon>
        <taxon>Pseudophaeobacter</taxon>
    </lineage>
</organism>
<evidence type="ECO:0000313" key="3">
    <source>
        <dbReference type="EMBL" id="GAA6198700.1"/>
    </source>
</evidence>
<accession>A0ABQ0AS93</accession>
<dbReference type="Proteomes" id="UP001441944">
    <property type="component" value="Unassembled WGS sequence"/>
</dbReference>
<reference evidence="3 4" key="1">
    <citation type="submission" date="2024-04" db="EMBL/GenBank/DDBJ databases">
        <title>Draft genome sequence of Pseudophaeobacter arcticus NBRC 116598.</title>
        <authorList>
            <person name="Miyakawa T."/>
            <person name="Kusuya Y."/>
            <person name="Miura T."/>
        </authorList>
    </citation>
    <scope>NUCLEOTIDE SEQUENCE [LARGE SCALE GENOMIC DNA]</scope>
    <source>
        <strain evidence="3 4">SU-CL00105</strain>
    </source>
</reference>
<feature type="domain" description="ATPase dynein-related AAA" evidence="1">
    <location>
        <begin position="354"/>
        <end position="509"/>
    </location>
</feature>
<comment type="caution">
    <text evidence="3">The sequence shown here is derived from an EMBL/GenBank/DDBJ whole genome shotgun (WGS) entry which is preliminary data.</text>
</comment>
<evidence type="ECO:0000259" key="1">
    <source>
        <dbReference type="Pfam" id="PF07728"/>
    </source>
</evidence>
<name>A0ABQ0AS93_9RHOB</name>
<dbReference type="InterPro" id="IPR052934">
    <property type="entry name" value="Methyl-DNA_Rec/Restrict_Enz"/>
</dbReference>
<dbReference type="InterPro" id="IPR021961">
    <property type="entry name" value="McrB_DNA-bd"/>
</dbReference>
<dbReference type="SUPFAM" id="SSF52540">
    <property type="entry name" value="P-loop containing nucleoside triphosphate hydrolases"/>
    <property type="match status" value="1"/>
</dbReference>
<dbReference type="InterPro" id="IPR011704">
    <property type="entry name" value="ATPase_dyneun-rel_AAA"/>
</dbReference>
<evidence type="ECO:0000259" key="2">
    <source>
        <dbReference type="Pfam" id="PF12102"/>
    </source>
</evidence>
<sequence>MGFDLVNEVFEYLKDRTGQQLTANDIAEHIYQSFPEYIEDRTLKSASRNKSRDLTSKEGWVSQISAEIGSKNPIIRSHPQIEVIETRPKQYSFSPEKVKKFGAASEMDHFFSKRLNSFLEAFNERRDGPFSIDEDLSRAMSDLKGWVEETHAVSSRPQLEVKISVGKGNWAKSPWIAILDKDVTTSTQSGIYVVFLIREDLSTTYLTLNQGMTKLTNTLGDAAAVIEMKRVAEAVKPNIENLEEEGFTLDNAIDLRASSKATKKYEAGTIAHLALPNDAIPDDGAIEHFLDQLLNAYKTAIGVDVEIAEAPEEPLSAATTSLSEPYSIGDALGELFLEREEVERHLEIWANKKNLILQGAPGVGKSFIARRLAYALIGFRDNRKVQTVQFHQSYSYEDFVQGYRPNGNQGFDRKNGSFYEFCNRAVSDPGSRYVFIIDEINRGNLSKIFGELMLLIEPDKRNPMWSTRLAYATENDPEFYVPANLYILGMMNTADRSLSLVDYALRRRFAFVAMEPLYGAPKFQKHLEKHGVSESVITQIKLGMSELNQTIESDRTNLGPGFRIGHSFFTPTQPVINSEAWYRRIVETEIHPLLEEYWFDSPENADQWRDRLLG</sequence>
<keyword evidence="3" id="KW-0540">Nuclease</keyword>
<dbReference type="PANTHER" id="PTHR37291">
    <property type="entry name" value="5-METHYLCYTOSINE-SPECIFIC RESTRICTION ENZYME B"/>
    <property type="match status" value="1"/>
</dbReference>
<dbReference type="PANTHER" id="PTHR37291:SF1">
    <property type="entry name" value="TYPE IV METHYL-DIRECTED RESTRICTION ENZYME ECOKMCRB SUBUNIT"/>
    <property type="match status" value="1"/>
</dbReference>
<proteinExistence type="predicted"/>